<dbReference type="SMART" id="SM00671">
    <property type="entry name" value="SEL1"/>
    <property type="match status" value="1"/>
</dbReference>
<feature type="domain" description="ShKT" evidence="2">
    <location>
        <begin position="1"/>
        <end position="12"/>
    </location>
</feature>
<feature type="disulfide bond" evidence="1">
    <location>
        <begin position="373"/>
        <end position="407"/>
    </location>
</feature>
<dbReference type="AlphaFoldDB" id="A0A177B8S5"/>
<keyword evidence="4" id="KW-1185">Reference proteome</keyword>
<dbReference type="Pfam" id="PF01549">
    <property type="entry name" value="ShK"/>
    <property type="match status" value="10"/>
</dbReference>
<evidence type="ECO:0000256" key="1">
    <source>
        <dbReference type="PROSITE-ProRule" id="PRU01005"/>
    </source>
</evidence>
<sequence length="769" mass="89685">MMKNCPVTCGYCRNFNSIGNVRLEPYNGYDEELYTQCFDKQKCCDYKDCYDEKLKDHMYQYCAKTCGFCCYDKYEHCDIKDCTNSIKVNNMSIYCAKTCGYCGCHDIKDNCSLTDCENTDKYEIMKYCPYTCELCGCVDRGKYCDYRDCKIDALQKEMYYYCAKTCGYCCDDIYETCNIKDCSDLDKRNIMIAYCAKTCGYCSCHDDKDYCNDKYCDTSEDYLISMNCPVTCGKCDCYDKKEKCDYKKCNDKEMKIMCKRTCGYYCKKYVKQDMARDCPVSCGCRDLSDNCYQFKENCSKSSMELTMRKYCRLTCGFCGHLAVSDCKDKYDKCHHFSIYCHHKEIRIKCKKTCGLCEIKTLDSKNLKPTDVNCVDNIDNCDTFQRYCKDKKMRDRMEKYCKKTCNFCDENGTDNTNLVNDSLVLTLTKCSDDRKECNKYKKYCKTSNMMESMLKYCKYTCNLCVKNFNNLRTCYLPNIKTFGRNYNGNTINTQFFHQKTIQAILKMDENFTKLNAIEKSHNLSVRKTYKMEAVLIGAFVSFMLHLRRFISSLNGSNESTEDAVSYIINLILISQFLSHSSQFTFSNINVNFSDLGLNALNPQSVKKCEKSVKNFKSVNHFVPDGDLLKKNIKCPTLIKIKPSHDNIWNKLTNTVESVIYNHYAYESAKQKKFFEAFNNWNKCLVCDPHFKSAIYNKALCYHFGRGVSIDLKKAAQLYKQASDLDHIKSRFNLKIIKYHLRHDTIRETQNSCPIEINQDILYIPLSYLGV</sequence>
<dbReference type="InterPro" id="IPR006597">
    <property type="entry name" value="Sel1-like"/>
</dbReference>
<dbReference type="OrthoDB" id="2384430at2759"/>
<protein>
    <recommendedName>
        <fullName evidence="2">ShKT domain-containing protein</fullName>
    </recommendedName>
</protein>
<dbReference type="SMART" id="SM00254">
    <property type="entry name" value="ShKT"/>
    <property type="match status" value="10"/>
</dbReference>
<dbReference type="Proteomes" id="UP000078046">
    <property type="component" value="Unassembled WGS sequence"/>
</dbReference>
<feature type="disulfide bond" evidence="1">
    <location>
        <begin position="429"/>
        <end position="463"/>
    </location>
</feature>
<feature type="disulfide bond" evidence="1">
    <location>
        <begin position="177"/>
        <end position="195"/>
    </location>
</feature>
<dbReference type="Gene3D" id="1.10.10.1870">
    <property type="entry name" value="ShTK domain-like"/>
    <property type="match status" value="2"/>
</dbReference>
<feature type="domain" description="ShKT" evidence="2">
    <location>
        <begin position="326"/>
        <end position="356"/>
    </location>
</feature>
<feature type="disulfide bond" evidence="1">
    <location>
        <begin position="249"/>
        <end position="262"/>
    </location>
</feature>
<evidence type="ECO:0000313" key="3">
    <source>
        <dbReference type="EMBL" id="OAF69824.1"/>
    </source>
</evidence>
<dbReference type="PROSITE" id="PS51670">
    <property type="entry name" value="SHKT"/>
    <property type="match status" value="9"/>
</dbReference>
<organism evidence="3 4">
    <name type="scientific">Intoshia linei</name>
    <dbReference type="NCBI Taxonomy" id="1819745"/>
    <lineage>
        <taxon>Eukaryota</taxon>
        <taxon>Metazoa</taxon>
        <taxon>Spiralia</taxon>
        <taxon>Lophotrochozoa</taxon>
        <taxon>Mesozoa</taxon>
        <taxon>Orthonectida</taxon>
        <taxon>Rhopaluridae</taxon>
        <taxon>Intoshia</taxon>
    </lineage>
</organism>
<feature type="domain" description="ShKT" evidence="2">
    <location>
        <begin position="429"/>
        <end position="463"/>
    </location>
</feature>
<feature type="domain" description="ShKT" evidence="2">
    <location>
        <begin position="373"/>
        <end position="407"/>
    </location>
</feature>
<evidence type="ECO:0000313" key="4">
    <source>
        <dbReference type="Proteomes" id="UP000078046"/>
    </source>
</evidence>
<dbReference type="SUPFAM" id="SSF81901">
    <property type="entry name" value="HCP-like"/>
    <property type="match status" value="1"/>
</dbReference>
<feature type="domain" description="ShKT" evidence="2">
    <location>
        <begin position="235"/>
        <end position="266"/>
    </location>
</feature>
<feature type="disulfide bond" evidence="1">
    <location>
        <begin position="284"/>
        <end position="318"/>
    </location>
</feature>
<feature type="domain" description="ShKT" evidence="2">
    <location>
        <begin position="284"/>
        <end position="318"/>
    </location>
</feature>
<gene>
    <name evidence="3" type="ORF">A3Q56_02430</name>
</gene>
<dbReference type="PANTHER" id="PTHR21724">
    <property type="entry name" value="SHKT DOMAIN-CONTAINING PROTEIN"/>
    <property type="match status" value="1"/>
</dbReference>
<dbReference type="InterPro" id="IPR011990">
    <property type="entry name" value="TPR-like_helical_dom_sf"/>
</dbReference>
<feature type="domain" description="ShKT" evidence="2">
    <location>
        <begin position="37"/>
        <end position="69"/>
    </location>
</feature>
<dbReference type="EMBL" id="LWCA01000225">
    <property type="protein sequence ID" value="OAF69824.1"/>
    <property type="molecule type" value="Genomic_DNA"/>
</dbReference>
<comment type="caution">
    <text evidence="1">Lacks conserved residue(s) required for the propagation of feature annotation.</text>
</comment>
<feature type="disulfide bond" evidence="1">
    <location>
        <begin position="77"/>
        <end position="95"/>
    </location>
</feature>
<accession>A0A177B8S5</accession>
<reference evidence="3 4" key="1">
    <citation type="submission" date="2016-04" db="EMBL/GenBank/DDBJ databases">
        <title>The genome of Intoshia linei affirms orthonectids as highly simplified spiralians.</title>
        <authorList>
            <person name="Mikhailov K.V."/>
            <person name="Slusarev G.S."/>
            <person name="Nikitin M.A."/>
            <person name="Logacheva M.D."/>
            <person name="Penin A."/>
            <person name="Aleoshin V."/>
            <person name="Panchin Y.V."/>
        </authorList>
    </citation>
    <scope>NUCLEOTIDE SEQUENCE [LARGE SCALE GENOMIC DNA]</scope>
    <source>
        <strain evidence="3">Intl2013</strain>
        <tissue evidence="3">Whole animal</tissue>
    </source>
</reference>
<keyword evidence="1" id="KW-1015">Disulfide bond</keyword>
<feature type="domain" description="ShKT" evidence="2">
    <location>
        <begin position="169"/>
        <end position="202"/>
    </location>
</feature>
<feature type="disulfide bond" evidence="1">
    <location>
        <begin position="340"/>
        <end position="353"/>
    </location>
</feature>
<feature type="disulfide bond" evidence="1">
    <location>
        <begin position="44"/>
        <end position="62"/>
    </location>
</feature>
<evidence type="ECO:0000259" key="2">
    <source>
        <dbReference type="PROSITE" id="PS51670"/>
    </source>
</evidence>
<dbReference type="InterPro" id="IPR003582">
    <property type="entry name" value="ShKT_dom"/>
</dbReference>
<proteinExistence type="predicted"/>
<name>A0A177B8S5_9BILA</name>
<dbReference type="PANTHER" id="PTHR21724:SF109">
    <property type="entry name" value="SHKT DOMAIN-CONTAINING PROTEIN"/>
    <property type="match status" value="1"/>
</dbReference>
<dbReference type="Gene3D" id="1.25.40.10">
    <property type="entry name" value="Tetratricopeptide repeat domain"/>
    <property type="match status" value="1"/>
</dbReference>
<feature type="domain" description="ShKT" evidence="2">
    <location>
        <begin position="70"/>
        <end position="102"/>
    </location>
</feature>
<comment type="caution">
    <text evidence="3">The sequence shown here is derived from an EMBL/GenBank/DDBJ whole genome shotgun (WGS) entry which is preliminary data.</text>
</comment>